<comment type="subcellular location">
    <subcellularLocation>
        <location evidence="1">Cytoplasm</location>
    </subcellularLocation>
    <subcellularLocation>
        <location evidence="2">Preautophagosomal structure membrane</location>
        <topology evidence="2">Peripheral membrane protein</topology>
    </subcellularLocation>
</comment>
<dbReference type="GO" id="GO:0030295">
    <property type="term" value="F:protein kinase activator activity"/>
    <property type="evidence" value="ECO:0007669"/>
    <property type="project" value="TreeGrafter"/>
</dbReference>
<dbReference type="GO" id="GO:1990316">
    <property type="term" value="C:Atg1/ULK1 kinase complex"/>
    <property type="evidence" value="ECO:0007669"/>
    <property type="project" value="TreeGrafter"/>
</dbReference>
<organism evidence="11 12">
    <name type="scientific">Neoarthrinium moseri</name>
    <dbReference type="NCBI Taxonomy" id="1658444"/>
    <lineage>
        <taxon>Eukaryota</taxon>
        <taxon>Fungi</taxon>
        <taxon>Dikarya</taxon>
        <taxon>Ascomycota</taxon>
        <taxon>Pezizomycotina</taxon>
        <taxon>Sordariomycetes</taxon>
        <taxon>Xylariomycetidae</taxon>
        <taxon>Amphisphaeriales</taxon>
        <taxon>Apiosporaceae</taxon>
        <taxon>Neoarthrinium</taxon>
    </lineage>
</organism>
<comment type="caution">
    <text evidence="11">The sequence shown here is derived from an EMBL/GenBank/DDBJ whole genome shotgun (WGS) entry which is preliminary data.</text>
</comment>
<feature type="coiled-coil region" evidence="8">
    <location>
        <begin position="437"/>
        <end position="471"/>
    </location>
</feature>
<evidence type="ECO:0000256" key="7">
    <source>
        <dbReference type="ARBA" id="ARBA00023136"/>
    </source>
</evidence>
<dbReference type="EMBL" id="JAFIMR010000001">
    <property type="protein sequence ID" value="KAI1881494.1"/>
    <property type="molecule type" value="Genomic_DNA"/>
</dbReference>
<protein>
    <recommendedName>
        <fullName evidence="4">Autophagy-related protein 17</fullName>
    </recommendedName>
</protein>
<dbReference type="InterPro" id="IPR045326">
    <property type="entry name" value="ATG17-like_dom"/>
</dbReference>
<dbReference type="GO" id="GO:0000045">
    <property type="term" value="P:autophagosome assembly"/>
    <property type="evidence" value="ECO:0007669"/>
    <property type="project" value="TreeGrafter"/>
</dbReference>
<sequence>MTQDCELDIRAKKRKFTKPAAYRISDKSVLRHGHGSLPSVVESSSVRREAAVYRLLRPGGGRAAPLACKTLGAALDKARQSLLAWTSSELHGKLPDALVLSAGRDNVALPTLSSVSCYPEVSQSAALSLIRMASPSSSTASPARHSRPSSRHDDVEAADSIPVETLVQHLLEAKRSLSSMTSVLRANELVTAARLAHEESVILGAQAQFLRRGINDQVRLLLKVRRGMNKTYESGKREFKQVIKDLDSANSQLESTMNVLRDRTVESVFRPKGEERKSLLDFVDVEQVETMRNILKENIAALQSTQTSFDGDLLRFDTDLRALNKTITSAPSPPSPSASNSRRPVPDLLASMVENSHDMAELLASLTKHFDLCVTAVRTTEGGAALARRKAAEASQTQGDNNVSISGVIAEQELHMAEDPITLEDRVQMLQVVVQDASEVMEVVQEINEHLQNMEEEYSHLIEQTEQVKLTYTTTNDAFHVLEDIGTRLRSYIAAETEFRERWIAEHDTIGEKMDEMEELRLFYENYASSYDSLLLEVDRRRTQEQRVLSIWKKAKDNVEKIIESDRKQREAFRHEIAEYIPTDLWPGMDDGMRAWDVVPLRANPELEEGSGSTPALDKSVVQAAAMRLGGRTMDDR</sequence>
<evidence type="ECO:0000256" key="1">
    <source>
        <dbReference type="ARBA" id="ARBA00004496"/>
    </source>
</evidence>
<dbReference type="GO" id="GO:0060090">
    <property type="term" value="F:molecular adaptor activity"/>
    <property type="evidence" value="ECO:0007669"/>
    <property type="project" value="TreeGrafter"/>
</dbReference>
<keyword evidence="7" id="KW-0472">Membrane</keyword>
<dbReference type="PANTHER" id="PTHR28005:SF1">
    <property type="entry name" value="AUTOPHAGY-RELATED PROTEIN 17"/>
    <property type="match status" value="1"/>
</dbReference>
<evidence type="ECO:0000256" key="5">
    <source>
        <dbReference type="ARBA" id="ARBA00022490"/>
    </source>
</evidence>
<evidence type="ECO:0000313" key="12">
    <source>
        <dbReference type="Proteomes" id="UP000829685"/>
    </source>
</evidence>
<proteinExistence type="inferred from homology"/>
<evidence type="ECO:0000256" key="4">
    <source>
        <dbReference type="ARBA" id="ARBA00013806"/>
    </source>
</evidence>
<dbReference type="Pfam" id="PF04108">
    <property type="entry name" value="ATG17_like"/>
    <property type="match status" value="1"/>
</dbReference>
<accession>A0A9P9WYB7</accession>
<dbReference type="PANTHER" id="PTHR28005">
    <property type="entry name" value="AUTOPHAGY-RELATED PROTEIN 17"/>
    <property type="match status" value="1"/>
</dbReference>
<keyword evidence="12" id="KW-1185">Reference proteome</keyword>
<evidence type="ECO:0000256" key="6">
    <source>
        <dbReference type="ARBA" id="ARBA00023006"/>
    </source>
</evidence>
<keyword evidence="5" id="KW-0963">Cytoplasm</keyword>
<evidence type="ECO:0000256" key="3">
    <source>
        <dbReference type="ARBA" id="ARBA00006259"/>
    </source>
</evidence>
<evidence type="ECO:0000313" key="11">
    <source>
        <dbReference type="EMBL" id="KAI1881494.1"/>
    </source>
</evidence>
<comment type="similarity">
    <text evidence="3">Belongs to the ATG17 family.</text>
</comment>
<evidence type="ECO:0000256" key="9">
    <source>
        <dbReference type="SAM" id="MobiDB-lite"/>
    </source>
</evidence>
<evidence type="ECO:0000256" key="8">
    <source>
        <dbReference type="SAM" id="Coils"/>
    </source>
</evidence>
<dbReference type="GO" id="GO:0034045">
    <property type="term" value="C:phagophore assembly site membrane"/>
    <property type="evidence" value="ECO:0007669"/>
    <property type="project" value="UniProtKB-SubCell"/>
</dbReference>
<keyword evidence="6" id="KW-0072">Autophagy</keyword>
<name>A0A9P9WYB7_9PEZI</name>
<dbReference type="AlphaFoldDB" id="A0A9P9WYB7"/>
<feature type="coiled-coil region" evidence="8">
    <location>
        <begin position="243"/>
        <end position="305"/>
    </location>
</feature>
<dbReference type="InterPro" id="IPR007240">
    <property type="entry name" value="Atg17"/>
</dbReference>
<reference evidence="11" key="1">
    <citation type="submission" date="2021-03" db="EMBL/GenBank/DDBJ databases">
        <title>Revisited historic fungal species revealed as producer of novel bioactive compounds through whole genome sequencing and comparative genomics.</title>
        <authorList>
            <person name="Vignolle G.A."/>
            <person name="Hochenegger N."/>
            <person name="Mach R.L."/>
            <person name="Mach-Aigner A.R."/>
            <person name="Javad Rahimi M."/>
            <person name="Salim K.A."/>
            <person name="Chan C.M."/>
            <person name="Lim L.B.L."/>
            <person name="Cai F."/>
            <person name="Druzhinina I.S."/>
            <person name="U'Ren J.M."/>
            <person name="Derntl C."/>
        </authorList>
    </citation>
    <scope>NUCLEOTIDE SEQUENCE</scope>
    <source>
        <strain evidence="11">TUCIM 5799</strain>
    </source>
</reference>
<dbReference type="GO" id="GO:0034727">
    <property type="term" value="P:piecemeal microautophagy of the nucleus"/>
    <property type="evidence" value="ECO:0007669"/>
    <property type="project" value="TreeGrafter"/>
</dbReference>
<dbReference type="Proteomes" id="UP000829685">
    <property type="component" value="Unassembled WGS sequence"/>
</dbReference>
<dbReference type="GO" id="GO:0000422">
    <property type="term" value="P:autophagy of mitochondrion"/>
    <property type="evidence" value="ECO:0007669"/>
    <property type="project" value="TreeGrafter"/>
</dbReference>
<keyword evidence="8" id="KW-0175">Coiled coil</keyword>
<feature type="region of interest" description="Disordered" evidence="9">
    <location>
        <begin position="136"/>
        <end position="157"/>
    </location>
</feature>
<gene>
    <name evidence="11" type="ORF">JX265_000320</name>
</gene>
<evidence type="ECO:0000256" key="2">
    <source>
        <dbReference type="ARBA" id="ARBA00004623"/>
    </source>
</evidence>
<evidence type="ECO:0000259" key="10">
    <source>
        <dbReference type="Pfam" id="PF04108"/>
    </source>
</evidence>
<feature type="domain" description="Autophagy protein ATG17-like" evidence="10">
    <location>
        <begin position="176"/>
        <end position="581"/>
    </location>
</feature>